<proteinExistence type="predicted"/>
<name>A0ABU5QUP8_9BACT</name>
<reference evidence="1 2" key="1">
    <citation type="submission" date="2023-12" db="EMBL/GenBank/DDBJ databases">
        <title>Novel species of the genus Arcicella isolated from rivers.</title>
        <authorList>
            <person name="Lu H."/>
        </authorList>
    </citation>
    <scope>NUCLEOTIDE SEQUENCE [LARGE SCALE GENOMIC DNA]</scope>
    <source>
        <strain evidence="1 2">LMG 21963</strain>
    </source>
</reference>
<comment type="caution">
    <text evidence="1">The sequence shown here is derived from an EMBL/GenBank/DDBJ whole genome shotgun (WGS) entry which is preliminary data.</text>
</comment>
<dbReference type="RefSeq" id="WP_309921542.1">
    <property type="nucleotide sequence ID" value="NZ_JAYFUL010000070.1"/>
</dbReference>
<organism evidence="1 2">
    <name type="scientific">Arcicella aquatica</name>
    <dbReference type="NCBI Taxonomy" id="217141"/>
    <lineage>
        <taxon>Bacteria</taxon>
        <taxon>Pseudomonadati</taxon>
        <taxon>Bacteroidota</taxon>
        <taxon>Cytophagia</taxon>
        <taxon>Cytophagales</taxon>
        <taxon>Flectobacillaceae</taxon>
        <taxon>Arcicella</taxon>
    </lineage>
</organism>
<keyword evidence="2" id="KW-1185">Reference proteome</keyword>
<dbReference type="Proteomes" id="UP001304671">
    <property type="component" value="Unassembled WGS sequence"/>
</dbReference>
<evidence type="ECO:0000313" key="2">
    <source>
        <dbReference type="Proteomes" id="UP001304671"/>
    </source>
</evidence>
<evidence type="ECO:0000313" key="1">
    <source>
        <dbReference type="EMBL" id="MEA5260827.1"/>
    </source>
</evidence>
<dbReference type="EMBL" id="JAYFUL010000070">
    <property type="protein sequence ID" value="MEA5260827.1"/>
    <property type="molecule type" value="Genomic_DNA"/>
</dbReference>
<gene>
    <name evidence="1" type="ORF">VB264_23710</name>
</gene>
<protein>
    <submittedName>
        <fullName evidence="1">Glyoxalase</fullName>
    </submittedName>
</protein>
<accession>A0ABU5QUP8</accession>
<sequence>MYREQELPKLRPIITFEVEANGEVEKFQNEVLRPILKLQNDLLVQIFIQYCHQRKGGFFKLADKDKLLYIDQTIRKDMKFKHYLEGVIAGHFTLDEYLLFLGNEEELTKRMIHLLIQRLQSQLFLLTK</sequence>